<feature type="compositionally biased region" description="Basic and acidic residues" evidence="1">
    <location>
        <begin position="64"/>
        <end position="74"/>
    </location>
</feature>
<feature type="compositionally biased region" description="Polar residues" evidence="1">
    <location>
        <begin position="75"/>
        <end position="91"/>
    </location>
</feature>
<evidence type="ECO:0000313" key="3">
    <source>
        <dbReference type="Proteomes" id="UP001367508"/>
    </source>
</evidence>
<gene>
    <name evidence="2" type="ORF">VNO77_17683</name>
</gene>
<evidence type="ECO:0000313" key="2">
    <source>
        <dbReference type="EMBL" id="KAK7337123.1"/>
    </source>
</evidence>
<reference evidence="2 3" key="1">
    <citation type="submission" date="2024-01" db="EMBL/GenBank/DDBJ databases">
        <title>The genomes of 5 underutilized Papilionoideae crops provide insights into root nodulation and disease resistanc.</title>
        <authorList>
            <person name="Jiang F."/>
        </authorList>
    </citation>
    <scope>NUCLEOTIDE SEQUENCE [LARGE SCALE GENOMIC DNA]</scope>
    <source>
        <strain evidence="2">LVBAO_FW01</strain>
        <tissue evidence="2">Leaves</tissue>
    </source>
</reference>
<sequence>MHVKAKSKGPSNLVIYGCCLIHRDRKKKRSGMVQPTKQDPNNHTFNGGMVDRVRVRACTNNNLTKRELHDDDHQPSNQRSTATDSTGNEQPSKVENKHKEKHTQGKISEKFK</sequence>
<dbReference type="Proteomes" id="UP001367508">
    <property type="component" value="Unassembled WGS sequence"/>
</dbReference>
<comment type="caution">
    <text evidence="2">The sequence shown here is derived from an EMBL/GenBank/DDBJ whole genome shotgun (WGS) entry which is preliminary data.</text>
</comment>
<proteinExistence type="predicted"/>
<organism evidence="2 3">
    <name type="scientific">Canavalia gladiata</name>
    <name type="common">Sword bean</name>
    <name type="synonym">Dolichos gladiatus</name>
    <dbReference type="NCBI Taxonomy" id="3824"/>
    <lineage>
        <taxon>Eukaryota</taxon>
        <taxon>Viridiplantae</taxon>
        <taxon>Streptophyta</taxon>
        <taxon>Embryophyta</taxon>
        <taxon>Tracheophyta</taxon>
        <taxon>Spermatophyta</taxon>
        <taxon>Magnoliopsida</taxon>
        <taxon>eudicotyledons</taxon>
        <taxon>Gunneridae</taxon>
        <taxon>Pentapetalae</taxon>
        <taxon>rosids</taxon>
        <taxon>fabids</taxon>
        <taxon>Fabales</taxon>
        <taxon>Fabaceae</taxon>
        <taxon>Papilionoideae</taxon>
        <taxon>50 kb inversion clade</taxon>
        <taxon>NPAAA clade</taxon>
        <taxon>indigoferoid/millettioid clade</taxon>
        <taxon>Phaseoleae</taxon>
        <taxon>Canavalia</taxon>
    </lineage>
</organism>
<feature type="region of interest" description="Disordered" evidence="1">
    <location>
        <begin position="25"/>
        <end position="112"/>
    </location>
</feature>
<keyword evidence="3" id="KW-1185">Reference proteome</keyword>
<evidence type="ECO:0000256" key="1">
    <source>
        <dbReference type="SAM" id="MobiDB-lite"/>
    </source>
</evidence>
<protein>
    <submittedName>
        <fullName evidence="2">Uncharacterized protein</fullName>
    </submittedName>
</protein>
<name>A0AAN9LN18_CANGL</name>
<dbReference type="EMBL" id="JAYMYQ010000004">
    <property type="protein sequence ID" value="KAK7337123.1"/>
    <property type="molecule type" value="Genomic_DNA"/>
</dbReference>
<accession>A0AAN9LN18</accession>
<feature type="compositionally biased region" description="Polar residues" evidence="1">
    <location>
        <begin position="33"/>
        <end position="45"/>
    </location>
</feature>
<dbReference type="AlphaFoldDB" id="A0AAN9LN18"/>